<proteinExistence type="predicted"/>
<keyword evidence="2" id="KW-1185">Reference proteome</keyword>
<evidence type="ECO:0000313" key="2">
    <source>
        <dbReference type="Proteomes" id="UP000789759"/>
    </source>
</evidence>
<feature type="non-terminal residue" evidence="1">
    <location>
        <position position="50"/>
    </location>
</feature>
<protein>
    <submittedName>
        <fullName evidence="1">23085_t:CDS:1</fullName>
    </submittedName>
</protein>
<dbReference type="EMBL" id="CAJVQA010001862">
    <property type="protein sequence ID" value="CAG8528865.1"/>
    <property type="molecule type" value="Genomic_DNA"/>
</dbReference>
<gene>
    <name evidence="1" type="ORF">CPELLU_LOCUS3747</name>
</gene>
<evidence type="ECO:0000313" key="1">
    <source>
        <dbReference type="EMBL" id="CAG8528865.1"/>
    </source>
</evidence>
<dbReference type="AlphaFoldDB" id="A0A9N9ADE6"/>
<dbReference type="OrthoDB" id="2305872at2759"/>
<accession>A0A9N9ADE6</accession>
<name>A0A9N9ADE6_9GLOM</name>
<organism evidence="1 2">
    <name type="scientific">Cetraspora pellucida</name>
    <dbReference type="NCBI Taxonomy" id="1433469"/>
    <lineage>
        <taxon>Eukaryota</taxon>
        <taxon>Fungi</taxon>
        <taxon>Fungi incertae sedis</taxon>
        <taxon>Mucoromycota</taxon>
        <taxon>Glomeromycotina</taxon>
        <taxon>Glomeromycetes</taxon>
        <taxon>Diversisporales</taxon>
        <taxon>Gigasporaceae</taxon>
        <taxon>Cetraspora</taxon>
    </lineage>
</organism>
<comment type="caution">
    <text evidence="1">The sequence shown here is derived from an EMBL/GenBank/DDBJ whole genome shotgun (WGS) entry which is preliminary data.</text>
</comment>
<reference evidence="1" key="1">
    <citation type="submission" date="2021-06" db="EMBL/GenBank/DDBJ databases">
        <authorList>
            <person name="Kallberg Y."/>
            <person name="Tangrot J."/>
            <person name="Rosling A."/>
        </authorList>
    </citation>
    <scope>NUCLEOTIDE SEQUENCE</scope>
    <source>
        <strain evidence="1">FL966</strain>
    </source>
</reference>
<dbReference type="Proteomes" id="UP000789759">
    <property type="component" value="Unassembled WGS sequence"/>
</dbReference>
<sequence length="50" mass="5840">MYYLQYKNSILNIAFNANKLMPLGPTKYEELEVCENNAISIHETINVNYN</sequence>